<dbReference type="PANTHER" id="PTHR31495">
    <property type="entry name" value="PEROXYGENASE 3-RELATED"/>
    <property type="match status" value="1"/>
</dbReference>
<evidence type="ECO:0000313" key="3">
    <source>
        <dbReference type="EMBL" id="TKA61174.1"/>
    </source>
</evidence>
<gene>
    <name evidence="3" type="ORF">B0A49_06593</name>
</gene>
<protein>
    <recommendedName>
        <fullName evidence="5">Caleosin-domain-containing protein</fullName>
    </recommendedName>
</protein>
<evidence type="ECO:0008006" key="5">
    <source>
        <dbReference type="Google" id="ProtNLM"/>
    </source>
</evidence>
<dbReference type="OrthoDB" id="640742at2759"/>
<proteinExistence type="inferred from homology"/>
<accession>A0A4U0WEF5</accession>
<feature type="region of interest" description="Disordered" evidence="2">
    <location>
        <begin position="1"/>
        <end position="21"/>
    </location>
</feature>
<dbReference type="EMBL" id="NAJN01001793">
    <property type="protein sequence ID" value="TKA61174.1"/>
    <property type="molecule type" value="Genomic_DNA"/>
</dbReference>
<organism evidence="3 4">
    <name type="scientific">Cryomyces minteri</name>
    <dbReference type="NCBI Taxonomy" id="331657"/>
    <lineage>
        <taxon>Eukaryota</taxon>
        <taxon>Fungi</taxon>
        <taxon>Dikarya</taxon>
        <taxon>Ascomycota</taxon>
        <taxon>Pezizomycotina</taxon>
        <taxon>Dothideomycetes</taxon>
        <taxon>Dothideomycetes incertae sedis</taxon>
        <taxon>Cryomyces</taxon>
    </lineage>
</organism>
<name>A0A4U0WEF5_9PEZI</name>
<dbReference type="AlphaFoldDB" id="A0A4U0WEF5"/>
<dbReference type="PANTHER" id="PTHR31495:SF0">
    <property type="entry name" value="BINDING PROTEIN CALEOSIN, PUTATIVE (AFU_ORTHOLOGUE AFUA_5G13750)-RELATED"/>
    <property type="match status" value="1"/>
</dbReference>
<comment type="similarity">
    <text evidence="1">Belongs to the caleosin family.</text>
</comment>
<evidence type="ECO:0000256" key="2">
    <source>
        <dbReference type="SAM" id="MobiDB-lite"/>
    </source>
</evidence>
<dbReference type="STRING" id="331657.A0A4U0WEF5"/>
<keyword evidence="4" id="KW-1185">Reference proteome</keyword>
<evidence type="ECO:0000256" key="1">
    <source>
        <dbReference type="ARBA" id="ARBA00006765"/>
    </source>
</evidence>
<dbReference type="InterPro" id="IPR007736">
    <property type="entry name" value="Caleosin-related"/>
</dbReference>
<reference evidence="3 4" key="1">
    <citation type="submission" date="2017-03" db="EMBL/GenBank/DDBJ databases">
        <title>Genomes of endolithic fungi from Antarctica.</title>
        <authorList>
            <person name="Coleine C."/>
            <person name="Masonjones S."/>
            <person name="Stajich J.E."/>
        </authorList>
    </citation>
    <scope>NUCLEOTIDE SEQUENCE [LARGE SCALE GENOMIC DNA]</scope>
    <source>
        <strain evidence="3 4">CCFEE 5187</strain>
    </source>
</reference>
<dbReference type="Proteomes" id="UP000308768">
    <property type="component" value="Unassembled WGS sequence"/>
</dbReference>
<dbReference type="Pfam" id="PF05042">
    <property type="entry name" value="Caleosin"/>
    <property type="match status" value="1"/>
</dbReference>
<comment type="caution">
    <text evidence="3">The sequence shown here is derived from an EMBL/GenBank/DDBJ whole genome shotgun (WGS) entry which is preliminary data.</text>
</comment>
<evidence type="ECO:0000313" key="4">
    <source>
        <dbReference type="Proteomes" id="UP000308768"/>
    </source>
</evidence>
<sequence length="291" mass="33287">MPSYAQVAAINGTSGHEGRSEKMEHGYDLVGKAIDQYPPGKPYSTSIVEVPITCERKPYIPQEHDALIDAGTARATIAPSKESPNGTTEGDWAKNHSHQTVVQQHAAYWDSDNDGIIWPQDTYRGCRNWGWNPVLAGLATFIINVNLSYPTCPGFMPDPFFRIYLARMHKDKHGSDSMSFDNEGRFIPSRFEDFFAKYDRGNKGGLDVWDLLRAHKGQRMAFDFFGWSASFLEWLATYLLLWPEDGVLRKEDVRRVFDGSIFQWKADEHLAKKRRSQYQRQRNGGLQSRLF</sequence>
<dbReference type="GO" id="GO:0004497">
    <property type="term" value="F:monooxygenase activity"/>
    <property type="evidence" value="ECO:0007669"/>
    <property type="project" value="TreeGrafter"/>
</dbReference>
<dbReference type="GO" id="GO:0005509">
    <property type="term" value="F:calcium ion binding"/>
    <property type="evidence" value="ECO:0007669"/>
    <property type="project" value="TreeGrafter"/>
</dbReference>